<dbReference type="GeneID" id="42303722"/>
<dbReference type="Gene3D" id="3.40.50.300">
    <property type="entry name" value="P-loop containing nucleotide triphosphate hydrolases"/>
    <property type="match status" value="2"/>
</dbReference>
<reference evidence="12 14" key="1">
    <citation type="submission" date="2015-07" db="EMBL/GenBank/DDBJ databases">
        <title>Fjat-14205 dsm 2895.</title>
        <authorList>
            <person name="Liu B."/>
            <person name="Wang J."/>
            <person name="Zhu Y."/>
            <person name="Liu G."/>
            <person name="Chen Q."/>
            <person name="Chen Z."/>
            <person name="Lan J."/>
            <person name="Che J."/>
            <person name="Ge C."/>
            <person name="Shi H."/>
            <person name="Pan Z."/>
            <person name="Liu X."/>
        </authorList>
    </citation>
    <scope>NUCLEOTIDE SEQUENCE [LARGE SCALE GENOMIC DNA]</scope>
    <source>
        <strain evidence="12 14">DSM 2895</strain>
    </source>
</reference>
<dbReference type="InterPro" id="IPR003439">
    <property type="entry name" value="ABC_transporter-like_ATP-bd"/>
</dbReference>
<evidence type="ECO:0000259" key="11">
    <source>
        <dbReference type="PROSITE" id="PS50893"/>
    </source>
</evidence>
<evidence type="ECO:0000313" key="14">
    <source>
        <dbReference type="Proteomes" id="UP000037269"/>
    </source>
</evidence>
<keyword evidence="8 12" id="KW-0067">ATP-binding</keyword>
<dbReference type="EMBL" id="LGUG01000002">
    <property type="protein sequence ID" value="KON99277.1"/>
    <property type="molecule type" value="Genomic_DNA"/>
</dbReference>
<evidence type="ECO:0000256" key="6">
    <source>
        <dbReference type="ARBA" id="ARBA00022737"/>
    </source>
</evidence>
<name>A0A0D1Y3U2_ANEMI</name>
<feature type="domain" description="ABC transporter" evidence="11">
    <location>
        <begin position="254"/>
        <end position="496"/>
    </location>
</feature>
<dbReference type="Proteomes" id="UP000182836">
    <property type="component" value="Unassembled WGS sequence"/>
</dbReference>
<dbReference type="PANTHER" id="PTHR43790:SF3">
    <property type="entry name" value="D-ALLOSE IMPORT ATP-BINDING PROTEIN ALSA-RELATED"/>
    <property type="match status" value="1"/>
</dbReference>
<dbReference type="GO" id="GO:0015749">
    <property type="term" value="P:monosaccharide transmembrane transport"/>
    <property type="evidence" value="ECO:0007669"/>
    <property type="project" value="UniProtKB-ARBA"/>
</dbReference>
<dbReference type="GO" id="GO:0016887">
    <property type="term" value="F:ATP hydrolysis activity"/>
    <property type="evidence" value="ECO:0007669"/>
    <property type="project" value="InterPro"/>
</dbReference>
<organism evidence="12 14">
    <name type="scientific">Aneurinibacillus migulanus</name>
    <name type="common">Bacillus migulanus</name>
    <dbReference type="NCBI Taxonomy" id="47500"/>
    <lineage>
        <taxon>Bacteria</taxon>
        <taxon>Bacillati</taxon>
        <taxon>Bacillota</taxon>
        <taxon>Bacilli</taxon>
        <taxon>Bacillales</taxon>
        <taxon>Paenibacillaceae</taxon>
        <taxon>Aneurinibacillus group</taxon>
        <taxon>Aneurinibacillus</taxon>
    </lineage>
</organism>
<evidence type="ECO:0000256" key="7">
    <source>
        <dbReference type="ARBA" id="ARBA00022741"/>
    </source>
</evidence>
<evidence type="ECO:0000313" key="15">
    <source>
        <dbReference type="Proteomes" id="UP000182836"/>
    </source>
</evidence>
<evidence type="ECO:0000256" key="5">
    <source>
        <dbReference type="ARBA" id="ARBA00022597"/>
    </source>
</evidence>
<dbReference type="AlphaFoldDB" id="A0A0D1Y3U2"/>
<protein>
    <submittedName>
        <fullName evidence="12">D-ribose transporter ATP-binding protein</fullName>
    </submittedName>
    <submittedName>
        <fullName evidence="13">Ribose transport system ATP-binding protein</fullName>
    </submittedName>
</protein>
<keyword evidence="14" id="KW-1185">Reference proteome</keyword>
<keyword evidence="3" id="KW-0813">Transport</keyword>
<dbReference type="EMBL" id="FNED01000005">
    <property type="protein sequence ID" value="SDI57484.1"/>
    <property type="molecule type" value="Genomic_DNA"/>
</dbReference>
<accession>A0A0D1Y3U2</accession>
<dbReference type="InterPro" id="IPR017871">
    <property type="entry name" value="ABC_transporter-like_CS"/>
</dbReference>
<keyword evidence="7" id="KW-0547">Nucleotide-binding</keyword>
<dbReference type="InterPro" id="IPR050107">
    <property type="entry name" value="ABC_carbohydrate_import_ATPase"/>
</dbReference>
<dbReference type="SUPFAM" id="SSF52540">
    <property type="entry name" value="P-loop containing nucleoside triphosphate hydrolases"/>
    <property type="match status" value="2"/>
</dbReference>
<dbReference type="CDD" id="cd03215">
    <property type="entry name" value="ABC_Carb_Monos_II"/>
    <property type="match status" value="1"/>
</dbReference>
<reference evidence="13 15" key="2">
    <citation type="submission" date="2016-10" db="EMBL/GenBank/DDBJ databases">
        <authorList>
            <person name="de Groot N.N."/>
        </authorList>
    </citation>
    <scope>NUCLEOTIDE SEQUENCE [LARGE SCALE GENOMIC DNA]</scope>
    <source>
        <strain evidence="13 15">DSM 2895</strain>
    </source>
</reference>
<dbReference type="STRING" id="47500.AF333_00635"/>
<keyword evidence="4" id="KW-1003">Cell membrane</keyword>
<dbReference type="OrthoDB" id="9766104at2"/>
<dbReference type="PROSITE" id="PS00211">
    <property type="entry name" value="ABC_TRANSPORTER_1"/>
    <property type="match status" value="1"/>
</dbReference>
<keyword evidence="10" id="KW-0472">Membrane</keyword>
<proteinExistence type="predicted"/>
<dbReference type="FunFam" id="3.40.50.300:FF:000126">
    <property type="entry name" value="Galactose/methyl galactoside import ATP-binding protein MglA"/>
    <property type="match status" value="1"/>
</dbReference>
<gene>
    <name evidence="12" type="ORF">AF333_00635</name>
    <name evidence="13" type="ORF">SAMN04487909_105158</name>
</gene>
<evidence type="ECO:0000256" key="9">
    <source>
        <dbReference type="ARBA" id="ARBA00022967"/>
    </source>
</evidence>
<dbReference type="InterPro" id="IPR027417">
    <property type="entry name" value="P-loop_NTPase"/>
</dbReference>
<evidence type="ECO:0000256" key="8">
    <source>
        <dbReference type="ARBA" id="ARBA00022840"/>
    </source>
</evidence>
<dbReference type="Proteomes" id="UP000037269">
    <property type="component" value="Unassembled WGS sequence"/>
</dbReference>
<dbReference type="GO" id="GO:0005524">
    <property type="term" value="F:ATP binding"/>
    <property type="evidence" value="ECO:0007669"/>
    <property type="project" value="UniProtKB-KW"/>
</dbReference>
<evidence type="ECO:0000313" key="12">
    <source>
        <dbReference type="EMBL" id="KON99277.1"/>
    </source>
</evidence>
<dbReference type="PATRIC" id="fig|47500.8.peg.1241"/>
<dbReference type="InterPro" id="IPR003593">
    <property type="entry name" value="AAA+_ATPase"/>
</dbReference>
<keyword evidence="6" id="KW-0677">Repeat</keyword>
<dbReference type="PANTHER" id="PTHR43790">
    <property type="entry name" value="CARBOHYDRATE TRANSPORT ATP-BINDING PROTEIN MG119-RELATED"/>
    <property type="match status" value="1"/>
</dbReference>
<evidence type="ECO:0000256" key="10">
    <source>
        <dbReference type="ARBA" id="ARBA00023136"/>
    </source>
</evidence>
<dbReference type="RefSeq" id="WP_043063841.1">
    <property type="nucleotide sequence ID" value="NZ_BJOA01000082.1"/>
</dbReference>
<dbReference type="GO" id="GO:0005886">
    <property type="term" value="C:plasma membrane"/>
    <property type="evidence" value="ECO:0007669"/>
    <property type="project" value="UniProtKB-SubCell"/>
</dbReference>
<sequence>MNTLIEMTGIDKSFGKVNVLKNVSFSLEKGEIHALMGENGAGKSTLMKILTGIYTKDAGNIKVRGQEVEIGSPKEAEQLGIAVIHQELNIIPQLTVMENMFLGRDLCYGKTGILRTREMKQRTREYLGRLGVHLDPGMEAGKLSIGQQQMIEIARALSVNAEVLIMDEPTAALTDREIEALFNVMRELRSQGVGIVYVSHRMEEIFAMCDRISILRDGTFVGTETIKETDLDTVVRMMVGRQLGERFPERETVIGEERLRVEMLGDGGIISDISFSAKRGEVLGIAGLMGSGRTEIARTLFGVSEKQTGKVFLDGKEVRIRKPDDAIAHGIAFVTEDRKAQGLVLGLSVRENIALTNLSALSKNGIMSGSKEEQLVRDMIQRLNIKTSSGEQTVKSLSGGNQQKVVIGKWLGITPKVLILDEPTRGVDIGAKKEIYNIMNQLTAEGVTIIMISSELPEILGMSDRILVMHEGRLAAVMDKTQATQEKIMHAATGGK</sequence>
<feature type="domain" description="ABC transporter" evidence="11">
    <location>
        <begin position="5"/>
        <end position="242"/>
    </location>
</feature>
<dbReference type="PROSITE" id="PS50893">
    <property type="entry name" value="ABC_TRANSPORTER_2"/>
    <property type="match status" value="2"/>
</dbReference>
<dbReference type="Pfam" id="PF00005">
    <property type="entry name" value="ABC_tran"/>
    <property type="match status" value="2"/>
</dbReference>
<keyword evidence="5" id="KW-0762">Sugar transport</keyword>
<dbReference type="CDD" id="cd03216">
    <property type="entry name" value="ABC_Carb_Monos_I"/>
    <property type="match status" value="1"/>
</dbReference>
<dbReference type="SMART" id="SM00382">
    <property type="entry name" value="AAA"/>
    <property type="match status" value="2"/>
</dbReference>
<evidence type="ECO:0000313" key="13">
    <source>
        <dbReference type="EMBL" id="SDI57484.1"/>
    </source>
</evidence>
<keyword evidence="9" id="KW-1278">Translocase</keyword>
<evidence type="ECO:0000256" key="3">
    <source>
        <dbReference type="ARBA" id="ARBA00022448"/>
    </source>
</evidence>
<dbReference type="FunFam" id="3.40.50.300:FF:000127">
    <property type="entry name" value="Ribose import ATP-binding protein RbsA"/>
    <property type="match status" value="1"/>
</dbReference>
<evidence type="ECO:0000256" key="2">
    <source>
        <dbReference type="ARBA" id="ARBA00004533"/>
    </source>
</evidence>
<evidence type="ECO:0000256" key="1">
    <source>
        <dbReference type="ARBA" id="ARBA00004202"/>
    </source>
</evidence>
<evidence type="ECO:0000256" key="4">
    <source>
        <dbReference type="ARBA" id="ARBA00022475"/>
    </source>
</evidence>
<comment type="subcellular location">
    <subcellularLocation>
        <location evidence="2">Cell inner membrane</location>
    </subcellularLocation>
    <subcellularLocation>
        <location evidence="1">Cell membrane</location>
        <topology evidence="1">Peripheral membrane protein</topology>
    </subcellularLocation>
</comment>